<keyword evidence="4" id="KW-1001">Plastid inner membrane</keyword>
<sequence length="204" mass="22130">MRQIRATFVAPHRCTVPLGSPSNHTTGQNRGNALVAHVFDNKNKEDYGDRVIACLPYLLPLLDAIPFGKFIFLQYPFVARAMAPLGPLATLYNTVPFAPFVAFLAVYIGIVNNTNLSRFVRFNAAQAVLLDVLLIIPQVIMGSIFRNPGSDSLSLQAYISTNNTIFLFVAISVAYGMGSSLVGQNARLPLVAEAAETQVGRGPF</sequence>
<accession>A0A7S0RS17</accession>
<evidence type="ECO:0000313" key="8">
    <source>
        <dbReference type="EMBL" id="CAD8684412.1"/>
    </source>
</evidence>
<comment type="similarity">
    <text evidence="2 7">Belongs to the Tic20 family.</text>
</comment>
<dbReference type="EMBL" id="HBFB01020932">
    <property type="protein sequence ID" value="CAD8684412.1"/>
    <property type="molecule type" value="Transcribed_RNA"/>
</dbReference>
<protein>
    <recommendedName>
        <fullName evidence="7">Protein TIC 20</fullName>
    </recommendedName>
</protein>
<feature type="transmembrane region" description="Helical" evidence="7">
    <location>
        <begin position="165"/>
        <end position="183"/>
    </location>
</feature>
<dbReference type="PANTHER" id="PTHR33510">
    <property type="entry name" value="PROTEIN TIC 20-II, CHLOROPLASTIC"/>
    <property type="match status" value="1"/>
</dbReference>
<comment type="function">
    <text evidence="7">Involved in protein precursor import into chloroplasts.</text>
</comment>
<comment type="subcellular location">
    <subcellularLocation>
        <location evidence="1">Plastid</location>
        <location evidence="1">Chloroplast inner membrane</location>
        <topology evidence="1">Multi-pass membrane protein</topology>
    </subcellularLocation>
    <subcellularLocation>
        <location evidence="7">Plastid</location>
        <location evidence="7">Chloroplast membrane</location>
        <topology evidence="7">Multi-pass membrane protein</topology>
    </subcellularLocation>
</comment>
<evidence type="ECO:0000256" key="7">
    <source>
        <dbReference type="RuleBase" id="RU367003"/>
    </source>
</evidence>
<feature type="transmembrane region" description="Helical" evidence="7">
    <location>
        <begin position="51"/>
        <end position="71"/>
    </location>
</feature>
<keyword evidence="7" id="KW-0934">Plastid</keyword>
<feature type="transmembrane region" description="Helical" evidence="7">
    <location>
        <begin position="122"/>
        <end position="145"/>
    </location>
</feature>
<evidence type="ECO:0000256" key="5">
    <source>
        <dbReference type="ARBA" id="ARBA00022989"/>
    </source>
</evidence>
<evidence type="ECO:0000256" key="1">
    <source>
        <dbReference type="ARBA" id="ARBA00004478"/>
    </source>
</evidence>
<feature type="transmembrane region" description="Helical" evidence="7">
    <location>
        <begin position="91"/>
        <end position="110"/>
    </location>
</feature>
<keyword evidence="7" id="KW-0150">Chloroplast</keyword>
<name>A0A7S0RS17_9CHLO</name>
<keyword evidence="3 7" id="KW-0812">Transmembrane</keyword>
<reference evidence="8" key="1">
    <citation type="submission" date="2021-01" db="EMBL/GenBank/DDBJ databases">
        <authorList>
            <person name="Corre E."/>
            <person name="Pelletier E."/>
            <person name="Niang G."/>
            <person name="Scheremetjew M."/>
            <person name="Finn R."/>
            <person name="Kale V."/>
            <person name="Holt S."/>
            <person name="Cochrane G."/>
            <person name="Meng A."/>
            <person name="Brown T."/>
            <person name="Cohen L."/>
        </authorList>
    </citation>
    <scope>NUCLEOTIDE SEQUENCE</scope>
    <source>
        <strain evidence="8">SAG 11-49</strain>
    </source>
</reference>
<dbReference type="GO" id="GO:0009706">
    <property type="term" value="C:chloroplast inner membrane"/>
    <property type="evidence" value="ECO:0007669"/>
    <property type="project" value="UniProtKB-SubCell"/>
</dbReference>
<evidence type="ECO:0000256" key="6">
    <source>
        <dbReference type="ARBA" id="ARBA00023136"/>
    </source>
</evidence>
<dbReference type="Pfam" id="PF16166">
    <property type="entry name" value="TIC20"/>
    <property type="match status" value="1"/>
</dbReference>
<evidence type="ECO:0000256" key="3">
    <source>
        <dbReference type="ARBA" id="ARBA00022692"/>
    </source>
</evidence>
<dbReference type="AlphaFoldDB" id="A0A7S0RS17"/>
<dbReference type="InterPro" id="IPR005691">
    <property type="entry name" value="Tic20"/>
</dbReference>
<keyword evidence="5 7" id="KW-1133">Transmembrane helix</keyword>
<proteinExistence type="inferred from homology"/>
<evidence type="ECO:0000256" key="4">
    <source>
        <dbReference type="ARBA" id="ARBA00022780"/>
    </source>
</evidence>
<keyword evidence="6 7" id="KW-0472">Membrane</keyword>
<dbReference type="PANTHER" id="PTHR33510:SF5">
    <property type="entry name" value="PROTEIN TIC 20-II, CHLOROPLASTIC"/>
    <property type="match status" value="1"/>
</dbReference>
<gene>
    <name evidence="8" type="ORF">CLEI1391_LOCUS11764</name>
</gene>
<evidence type="ECO:0000256" key="2">
    <source>
        <dbReference type="ARBA" id="ARBA00009596"/>
    </source>
</evidence>
<organism evidence="8">
    <name type="scientific">Chlamydomonas leiostraca</name>
    <dbReference type="NCBI Taxonomy" id="1034604"/>
    <lineage>
        <taxon>Eukaryota</taxon>
        <taxon>Viridiplantae</taxon>
        <taxon>Chlorophyta</taxon>
        <taxon>core chlorophytes</taxon>
        <taxon>Chlorophyceae</taxon>
        <taxon>CS clade</taxon>
        <taxon>Chlamydomonadales</taxon>
        <taxon>Chlamydomonadaceae</taxon>
        <taxon>Chlamydomonas</taxon>
    </lineage>
</organism>